<proteinExistence type="predicted"/>
<feature type="transmembrane region" description="Helical" evidence="1">
    <location>
        <begin position="7"/>
        <end position="24"/>
    </location>
</feature>
<evidence type="ECO:0000313" key="3">
    <source>
        <dbReference type="EMBL" id="RKN39241.1"/>
    </source>
</evidence>
<keyword evidence="1" id="KW-0812">Transmembrane</keyword>
<dbReference type="NCBIfam" id="NF008740">
    <property type="entry name" value="PRK11770.1-2"/>
    <property type="match status" value="1"/>
</dbReference>
<evidence type="ECO:0000259" key="2">
    <source>
        <dbReference type="Pfam" id="PF03733"/>
    </source>
</evidence>
<dbReference type="InterPro" id="IPR052937">
    <property type="entry name" value="Inner_membrane_protein"/>
</dbReference>
<keyword evidence="4" id="KW-1185">Reference proteome</keyword>
<evidence type="ECO:0000256" key="1">
    <source>
        <dbReference type="SAM" id="Phobius"/>
    </source>
</evidence>
<organism evidence="3 4">
    <name type="scientific">Streptomyces hoynatensis</name>
    <dbReference type="NCBI Taxonomy" id="1141874"/>
    <lineage>
        <taxon>Bacteria</taxon>
        <taxon>Bacillati</taxon>
        <taxon>Actinomycetota</taxon>
        <taxon>Actinomycetes</taxon>
        <taxon>Kitasatosporales</taxon>
        <taxon>Streptomycetaceae</taxon>
        <taxon>Streptomyces</taxon>
    </lineage>
</organism>
<protein>
    <submittedName>
        <fullName evidence="3">YccF domain-containing protein</fullName>
    </submittedName>
</protein>
<feature type="transmembrane region" description="Helical" evidence="1">
    <location>
        <begin position="87"/>
        <end position="109"/>
    </location>
</feature>
<dbReference type="PANTHER" id="PTHR42903:SF1">
    <property type="entry name" value="INNER MEMBRANE PROTEIN YCCF"/>
    <property type="match status" value="1"/>
</dbReference>
<keyword evidence="1" id="KW-0472">Membrane</keyword>
<dbReference type="Proteomes" id="UP000272474">
    <property type="component" value="Unassembled WGS sequence"/>
</dbReference>
<dbReference type="GO" id="GO:0005886">
    <property type="term" value="C:plasma membrane"/>
    <property type="evidence" value="ECO:0007669"/>
    <property type="project" value="TreeGrafter"/>
</dbReference>
<feature type="transmembrane region" description="Helical" evidence="1">
    <location>
        <begin position="62"/>
        <end position="81"/>
    </location>
</feature>
<evidence type="ECO:0000313" key="4">
    <source>
        <dbReference type="Proteomes" id="UP000272474"/>
    </source>
</evidence>
<reference evidence="3 4" key="1">
    <citation type="journal article" date="2014" name="Int. J. Syst. Evol. Microbiol.">
        <title>Streptomyces hoynatensis sp. nov., isolated from deep marine sediment.</title>
        <authorList>
            <person name="Veyisoglu A."/>
            <person name="Sahin N."/>
        </authorList>
    </citation>
    <scope>NUCLEOTIDE SEQUENCE [LARGE SCALE GENOMIC DNA]</scope>
    <source>
        <strain evidence="3 4">KCTC 29097</strain>
    </source>
</reference>
<accession>A0A3A9YT82</accession>
<name>A0A3A9YT82_9ACTN</name>
<gene>
    <name evidence="3" type="ORF">D7294_21960</name>
</gene>
<dbReference type="AlphaFoldDB" id="A0A3A9YT82"/>
<sequence length="134" mass="14771">MRTLLNLIWLIFSGLWMAIGYALAGLICCVLIVTIPWGIACFRIAAYVLWPFGYRVTDRPEAGLASGLGNAVWLIFAGLWLTIAHLVLGVSFCLTIIGIPFGLAHFKLVPISLLPLGRRIVPTSTHAYPSYRWA</sequence>
<dbReference type="PIRSF" id="PIRSF028777">
    <property type="entry name" value="UCP028777"/>
    <property type="match status" value="1"/>
</dbReference>
<dbReference type="RefSeq" id="WP_120682431.1">
    <property type="nucleotide sequence ID" value="NZ_RBAL01000014.1"/>
</dbReference>
<feature type="transmembrane region" description="Helical" evidence="1">
    <location>
        <begin position="30"/>
        <end position="50"/>
    </location>
</feature>
<feature type="domain" description="Inner membrane component" evidence="2">
    <location>
        <begin position="4"/>
        <end position="53"/>
    </location>
</feature>
<feature type="domain" description="Inner membrane component" evidence="2">
    <location>
        <begin position="68"/>
        <end position="118"/>
    </location>
</feature>
<dbReference type="EMBL" id="RBAL01000014">
    <property type="protein sequence ID" value="RKN39241.1"/>
    <property type="molecule type" value="Genomic_DNA"/>
</dbReference>
<dbReference type="InterPro" id="IPR031308">
    <property type="entry name" value="UCP028777"/>
</dbReference>
<dbReference type="InterPro" id="IPR005185">
    <property type="entry name" value="YccF"/>
</dbReference>
<comment type="caution">
    <text evidence="3">The sequence shown here is derived from an EMBL/GenBank/DDBJ whole genome shotgun (WGS) entry which is preliminary data.</text>
</comment>
<dbReference type="PANTHER" id="PTHR42903">
    <property type="entry name" value="INNER MEMBRANE PROTEIN YCCF"/>
    <property type="match status" value="1"/>
</dbReference>
<keyword evidence="1" id="KW-1133">Transmembrane helix</keyword>
<dbReference type="Pfam" id="PF03733">
    <property type="entry name" value="YccF"/>
    <property type="match status" value="2"/>
</dbReference>
<dbReference type="OrthoDB" id="3238663at2"/>